<dbReference type="SUPFAM" id="SSF109604">
    <property type="entry name" value="HD-domain/PDEase-like"/>
    <property type="match status" value="1"/>
</dbReference>
<name>A0A1M4SDM6_9GAMM</name>
<evidence type="ECO:0000313" key="3">
    <source>
        <dbReference type="EMBL" id="SHE30310.1"/>
    </source>
</evidence>
<dbReference type="PROSITE" id="PS51832">
    <property type="entry name" value="HD_GYP"/>
    <property type="match status" value="1"/>
</dbReference>
<dbReference type="Gene3D" id="2.40.10.220">
    <property type="entry name" value="predicted glycosyltransferase like domains"/>
    <property type="match status" value="1"/>
</dbReference>
<dbReference type="AlphaFoldDB" id="A0A1M4SDM6"/>
<gene>
    <name evidence="3" type="ORF">SAMN02745148_00079</name>
</gene>
<dbReference type="InterPro" id="IPR052020">
    <property type="entry name" value="Cyclic_di-GMP/3'3'-cGAMP_PDE"/>
</dbReference>
<reference evidence="3 4" key="1">
    <citation type="submission" date="2016-11" db="EMBL/GenBank/DDBJ databases">
        <authorList>
            <person name="Jaros S."/>
            <person name="Januszkiewicz K."/>
            <person name="Wedrychowicz H."/>
        </authorList>
    </citation>
    <scope>NUCLEOTIDE SEQUENCE [LARGE SCALE GENOMIC DNA]</scope>
    <source>
        <strain evidence="3 4">DSM 19980</strain>
    </source>
</reference>
<dbReference type="Pfam" id="PF13487">
    <property type="entry name" value="HD_5"/>
    <property type="match status" value="1"/>
</dbReference>
<dbReference type="GO" id="GO:0008081">
    <property type="term" value="F:phosphoric diester hydrolase activity"/>
    <property type="evidence" value="ECO:0007669"/>
    <property type="project" value="UniProtKB-ARBA"/>
</dbReference>
<dbReference type="PANTHER" id="PTHR45228">
    <property type="entry name" value="CYCLIC DI-GMP PHOSPHODIESTERASE TM_0186-RELATED"/>
    <property type="match status" value="1"/>
</dbReference>
<dbReference type="Proteomes" id="UP000184346">
    <property type="component" value="Unassembled WGS sequence"/>
</dbReference>
<evidence type="ECO:0000313" key="4">
    <source>
        <dbReference type="Proteomes" id="UP000184346"/>
    </source>
</evidence>
<feature type="region of interest" description="Disordered" evidence="1">
    <location>
        <begin position="233"/>
        <end position="253"/>
    </location>
</feature>
<accession>A0A1M4SDM6</accession>
<dbReference type="Gene3D" id="1.10.3210.10">
    <property type="entry name" value="Hypothetical protein af1432"/>
    <property type="match status" value="1"/>
</dbReference>
<dbReference type="InterPro" id="IPR037522">
    <property type="entry name" value="HD_GYP_dom"/>
</dbReference>
<protein>
    <submittedName>
        <fullName evidence="3">HD domain-containing protein</fullName>
    </submittedName>
</protein>
<evidence type="ECO:0000259" key="2">
    <source>
        <dbReference type="PROSITE" id="PS51832"/>
    </source>
</evidence>
<organism evidence="3 4">
    <name type="scientific">Modicisalibacter ilicicola DSM 19980</name>
    <dbReference type="NCBI Taxonomy" id="1121942"/>
    <lineage>
        <taxon>Bacteria</taxon>
        <taxon>Pseudomonadati</taxon>
        <taxon>Pseudomonadota</taxon>
        <taxon>Gammaproteobacteria</taxon>
        <taxon>Oceanospirillales</taxon>
        <taxon>Halomonadaceae</taxon>
        <taxon>Modicisalibacter</taxon>
    </lineage>
</organism>
<dbReference type="InterPro" id="IPR003607">
    <property type="entry name" value="HD/PDEase_dom"/>
</dbReference>
<dbReference type="SMART" id="SM00471">
    <property type="entry name" value="HDc"/>
    <property type="match status" value="1"/>
</dbReference>
<dbReference type="EMBL" id="FQUJ01000002">
    <property type="protein sequence ID" value="SHE30310.1"/>
    <property type="molecule type" value="Genomic_DNA"/>
</dbReference>
<sequence>MSETSSRIEHAGEIERLLEAMSRPGGVSLAFEEQTAPPVNVLLANVIAGERLILDVTAAAEIASVLSVERPFRLTGQAHGAMVMTEPLVAEPCNDIPGRLRFACPYPDRLEVWHRRSAFRAELGPGMTVTVALEVDGVEKILQGKLLNLSLGGSLVQIPLQDAAKLRAGYALSRLEATFPSGQRFATRGEIRHVRTDAHWQRALLGCEFRMLTPKFERLIWFLVKEIERESARKSEQDDDLDPSSLFQPATTSIQVPPARRPRAEYATPMARRLAKIADYLNGQMVRLEQGEPIDSLLLSRHSDKLLNLLEEDREALLFASVCLHRDPLPVQHGLGVAIRLADLAAARNLPRNLLKAIAATAMIHDLGKALLPDDLLDSTLFDEAQRQQLASHVPLIHERLQGCRWLDPQAVRRIVVEINERLDGSGYPYRLGGSELSALSRMAMVVDVIDAMSRSRPDRGGWAMEETYRHMLTRDDLFDSTWVQRYIRHFGLHPIGCLARFTSGAHGWIQRLDAKGAPRQIAVVSPKVQLLMDKEIASLGGIESLVRAPAPELLPQQ</sequence>
<dbReference type="Pfam" id="PF07238">
    <property type="entry name" value="PilZ"/>
    <property type="match status" value="1"/>
</dbReference>
<dbReference type="InterPro" id="IPR009875">
    <property type="entry name" value="PilZ_domain"/>
</dbReference>
<evidence type="ECO:0000256" key="1">
    <source>
        <dbReference type="SAM" id="MobiDB-lite"/>
    </source>
</evidence>
<feature type="domain" description="HD-GYP" evidence="2">
    <location>
        <begin position="308"/>
        <end position="504"/>
    </location>
</feature>
<dbReference type="CDD" id="cd00077">
    <property type="entry name" value="HDc"/>
    <property type="match status" value="1"/>
</dbReference>
<keyword evidence="4" id="KW-1185">Reference proteome</keyword>
<dbReference type="GO" id="GO:0035438">
    <property type="term" value="F:cyclic-di-GMP binding"/>
    <property type="evidence" value="ECO:0007669"/>
    <property type="project" value="InterPro"/>
</dbReference>
<proteinExistence type="predicted"/>
<dbReference type="STRING" id="1121942.SAMN02745148_00079"/>
<dbReference type="RefSeq" id="WP_175546908.1">
    <property type="nucleotide sequence ID" value="NZ_FQUJ01000002.1"/>
</dbReference>